<keyword evidence="1" id="KW-0833">Ubl conjugation pathway</keyword>
<feature type="region of interest" description="Disordered" evidence="3">
    <location>
        <begin position="1"/>
        <end position="136"/>
    </location>
</feature>
<name>A0ABD0T1B5_LOXSC</name>
<feature type="compositionally biased region" description="Basic and acidic residues" evidence="3">
    <location>
        <begin position="117"/>
        <end position="136"/>
    </location>
</feature>
<dbReference type="PROSITE" id="PS50005">
    <property type="entry name" value="TPR"/>
    <property type="match status" value="1"/>
</dbReference>
<dbReference type="PANTHER" id="PTHR12874:SF29">
    <property type="entry name" value="F-BOX ONLY PROTEIN 9"/>
    <property type="match status" value="1"/>
</dbReference>
<feature type="domain" description="F-box protein Hrt3/FBXO9 C-terminal" evidence="5">
    <location>
        <begin position="304"/>
        <end position="422"/>
    </location>
</feature>
<feature type="repeat" description="TPR" evidence="2">
    <location>
        <begin position="135"/>
        <end position="168"/>
    </location>
</feature>
<evidence type="ECO:0000256" key="2">
    <source>
        <dbReference type="PROSITE-ProRule" id="PRU00339"/>
    </source>
</evidence>
<dbReference type="EMBL" id="JBEDNZ010000011">
    <property type="protein sequence ID" value="KAL0831799.1"/>
    <property type="molecule type" value="Genomic_DNA"/>
</dbReference>
<evidence type="ECO:0000259" key="4">
    <source>
        <dbReference type="Pfam" id="PF12937"/>
    </source>
</evidence>
<dbReference type="Gene3D" id="1.20.1280.50">
    <property type="match status" value="1"/>
</dbReference>
<dbReference type="InterPro" id="IPR001810">
    <property type="entry name" value="F-box_dom"/>
</dbReference>
<proteinExistence type="predicted"/>
<evidence type="ECO:0008006" key="8">
    <source>
        <dbReference type="Google" id="ProtNLM"/>
    </source>
</evidence>
<dbReference type="Pfam" id="PF12937">
    <property type="entry name" value="F-box-like"/>
    <property type="match status" value="1"/>
</dbReference>
<feature type="domain" description="F-box" evidence="4">
    <location>
        <begin position="240"/>
        <end position="287"/>
    </location>
</feature>
<sequence length="499" mass="57639">MASSAGSASGGVGVDNECEGEEPEDSSSHSNDADVSEGLENLNLQDDAQNRETEDELALFRQQWQRELEATPTPQKEPEVKPEPEEPLSDEDKTEDELALFRQQWQRELEATPTPQKEPEVKSEPEEPLSDEDKAKQLFLRGVEMERGGKLYEAIQHYKRAMQILPDVETRLYESSDIRADTPEEEEVEEVERTYNENESDDEDAVEGEDLLARLQRITARKGALCEPAFPAKGAHISWLPYEVVLLVLRWVVSAELDAASLERVACVSRGLYVAARDADLWRSLCVKTWGIDCGTPRANGFPSWRQMYIERPRLHLHGCYISKTTYLRHGENSFQDQFYRPWYLIDYYRYLRFFPDGMVLMWTTAEEPAASVGHLKYRHAKGHLGITAGHYRLMGDKVVVVIKKTTDKKAVMATNTRFRARRKETPDNHEQTFHMEFQLRNVRSRRNFQLAWRRYSVCSRRDQWTQFELTPNKFPPFAFSRVRAYTAEALAPLPAAYY</sequence>
<dbReference type="InterPro" id="IPR036047">
    <property type="entry name" value="F-box-like_dom_sf"/>
</dbReference>
<evidence type="ECO:0000313" key="7">
    <source>
        <dbReference type="Proteomes" id="UP001549921"/>
    </source>
</evidence>
<dbReference type="SUPFAM" id="SSF81383">
    <property type="entry name" value="F-box domain"/>
    <property type="match status" value="1"/>
</dbReference>
<evidence type="ECO:0000313" key="6">
    <source>
        <dbReference type="EMBL" id="KAL0831799.1"/>
    </source>
</evidence>
<keyword evidence="2" id="KW-0802">TPR repeat</keyword>
<dbReference type="InterPro" id="IPR019734">
    <property type="entry name" value="TPR_rpt"/>
</dbReference>
<organism evidence="6 7">
    <name type="scientific">Loxostege sticticalis</name>
    <name type="common">Beet webworm moth</name>
    <dbReference type="NCBI Taxonomy" id="481309"/>
    <lineage>
        <taxon>Eukaryota</taxon>
        <taxon>Metazoa</taxon>
        <taxon>Ecdysozoa</taxon>
        <taxon>Arthropoda</taxon>
        <taxon>Hexapoda</taxon>
        <taxon>Insecta</taxon>
        <taxon>Pterygota</taxon>
        <taxon>Neoptera</taxon>
        <taxon>Endopterygota</taxon>
        <taxon>Lepidoptera</taxon>
        <taxon>Glossata</taxon>
        <taxon>Ditrysia</taxon>
        <taxon>Pyraloidea</taxon>
        <taxon>Crambidae</taxon>
        <taxon>Pyraustinae</taxon>
        <taxon>Loxostege</taxon>
    </lineage>
</organism>
<accession>A0ABD0T1B5</accession>
<feature type="compositionally biased region" description="Acidic residues" evidence="3">
    <location>
        <begin position="16"/>
        <end position="25"/>
    </location>
</feature>
<feature type="compositionally biased region" description="Acidic residues" evidence="3">
    <location>
        <begin position="85"/>
        <end position="98"/>
    </location>
</feature>
<protein>
    <recommendedName>
        <fullName evidence="8">F-box only protein 9</fullName>
    </recommendedName>
</protein>
<dbReference type="Pfam" id="PF19270">
    <property type="entry name" value="FBO_C"/>
    <property type="match status" value="1"/>
</dbReference>
<gene>
    <name evidence="6" type="ORF">ABMA28_001333</name>
</gene>
<dbReference type="AlphaFoldDB" id="A0ABD0T1B5"/>
<evidence type="ECO:0000256" key="1">
    <source>
        <dbReference type="ARBA" id="ARBA00022786"/>
    </source>
</evidence>
<dbReference type="InterPro" id="IPR045464">
    <property type="entry name" value="Hrt3/FBXO9_C"/>
</dbReference>
<evidence type="ECO:0000259" key="5">
    <source>
        <dbReference type="Pfam" id="PF19270"/>
    </source>
</evidence>
<evidence type="ECO:0000256" key="3">
    <source>
        <dbReference type="SAM" id="MobiDB-lite"/>
    </source>
</evidence>
<feature type="region of interest" description="Disordered" evidence="3">
    <location>
        <begin position="178"/>
        <end position="206"/>
    </location>
</feature>
<comment type="caution">
    <text evidence="6">The sequence shown here is derived from an EMBL/GenBank/DDBJ whole genome shotgun (WGS) entry which is preliminary data.</text>
</comment>
<dbReference type="Proteomes" id="UP001549921">
    <property type="component" value="Unassembled WGS sequence"/>
</dbReference>
<dbReference type="PANTHER" id="PTHR12874">
    <property type="entry name" value="F-BOX ONLY PROTEIN 48-RELATED"/>
    <property type="match status" value="1"/>
</dbReference>
<reference evidence="6 7" key="1">
    <citation type="submission" date="2024-06" db="EMBL/GenBank/DDBJ databases">
        <title>A chromosome-level genome assembly of beet webworm, Loxostege sticticalis.</title>
        <authorList>
            <person name="Zhang Y."/>
        </authorList>
    </citation>
    <scope>NUCLEOTIDE SEQUENCE [LARGE SCALE GENOMIC DNA]</scope>
    <source>
        <strain evidence="6">AQ028</strain>
        <tissue evidence="6">Male pupae</tissue>
    </source>
</reference>